<accession>A0A917FNI5</accession>
<protein>
    <submittedName>
        <fullName evidence="1">Uncharacterized protein</fullName>
    </submittedName>
</protein>
<dbReference type="RefSeq" id="WP_188449192.1">
    <property type="nucleotide sequence ID" value="NZ_BMFO01000002.1"/>
</dbReference>
<keyword evidence="2" id="KW-1185">Reference proteome</keyword>
<dbReference type="AlphaFoldDB" id="A0A917FNI5"/>
<proteinExistence type="predicted"/>
<evidence type="ECO:0000313" key="1">
    <source>
        <dbReference type="EMBL" id="GGF93034.1"/>
    </source>
</evidence>
<dbReference type="EMBL" id="BMFO01000002">
    <property type="protein sequence ID" value="GGF93034.1"/>
    <property type="molecule type" value="Genomic_DNA"/>
</dbReference>
<sequence length="96" mass="10890">MIKALIEIFRKSSPLELAKQELEDAQRDLLHSQSNQEFARRMTEYNQDRIRRLSKYIADAGKAVMQEPAVESAGKHLKGIRVIGKQVKPADLSAIN</sequence>
<reference evidence="1" key="2">
    <citation type="submission" date="2020-09" db="EMBL/GenBank/DDBJ databases">
        <authorList>
            <person name="Sun Q."/>
            <person name="Zhou Y."/>
        </authorList>
    </citation>
    <scope>NUCLEOTIDE SEQUENCE</scope>
    <source>
        <strain evidence="1">CGMCC 1.12726</strain>
    </source>
</reference>
<organism evidence="1 2">
    <name type="scientific">Arenimonas maotaiensis</name>
    <dbReference type="NCBI Taxonomy" id="1446479"/>
    <lineage>
        <taxon>Bacteria</taxon>
        <taxon>Pseudomonadati</taxon>
        <taxon>Pseudomonadota</taxon>
        <taxon>Gammaproteobacteria</taxon>
        <taxon>Lysobacterales</taxon>
        <taxon>Lysobacteraceae</taxon>
        <taxon>Arenimonas</taxon>
    </lineage>
</organism>
<evidence type="ECO:0000313" key="2">
    <source>
        <dbReference type="Proteomes" id="UP000632858"/>
    </source>
</evidence>
<dbReference type="Proteomes" id="UP000632858">
    <property type="component" value="Unassembled WGS sequence"/>
</dbReference>
<name>A0A917FNI5_9GAMM</name>
<gene>
    <name evidence="1" type="ORF">GCM10010960_13700</name>
</gene>
<comment type="caution">
    <text evidence="1">The sequence shown here is derived from an EMBL/GenBank/DDBJ whole genome shotgun (WGS) entry which is preliminary data.</text>
</comment>
<reference evidence="1" key="1">
    <citation type="journal article" date="2014" name="Int. J. Syst. Evol. Microbiol.">
        <title>Complete genome sequence of Corynebacterium casei LMG S-19264T (=DSM 44701T), isolated from a smear-ripened cheese.</title>
        <authorList>
            <consortium name="US DOE Joint Genome Institute (JGI-PGF)"/>
            <person name="Walter F."/>
            <person name="Albersmeier A."/>
            <person name="Kalinowski J."/>
            <person name="Ruckert C."/>
        </authorList>
    </citation>
    <scope>NUCLEOTIDE SEQUENCE</scope>
    <source>
        <strain evidence="1">CGMCC 1.12726</strain>
    </source>
</reference>